<feature type="modified residue" description="Glycine radical" evidence="10 11">
    <location>
        <position position="723"/>
    </location>
</feature>
<dbReference type="SUPFAM" id="SSF51998">
    <property type="entry name" value="PFL-like glycyl radical enzymes"/>
    <property type="match status" value="1"/>
</dbReference>
<evidence type="ECO:0000256" key="9">
    <source>
        <dbReference type="PIRSR" id="PIRSR000379-1"/>
    </source>
</evidence>
<dbReference type="NCBIfam" id="TIGR01255">
    <property type="entry name" value="pyr_form_ly_1"/>
    <property type="match status" value="1"/>
</dbReference>
<keyword evidence="7 12" id="KW-0012">Acyltransferase</keyword>
<comment type="pathway">
    <text evidence="12">Fermentation; pyruvate fermentation; formate from pyruvate: step 1/1.</text>
</comment>
<evidence type="ECO:0000313" key="15">
    <source>
        <dbReference type="EMBL" id="SFJ82103.1"/>
    </source>
</evidence>
<dbReference type="EC" id="2.3.1.54" evidence="12"/>
<feature type="domain" description="PFL" evidence="14">
    <location>
        <begin position="1"/>
        <end position="616"/>
    </location>
</feature>
<dbReference type="InterPro" id="IPR050244">
    <property type="entry name" value="Auton_GlycylRad_Cofactor"/>
</dbReference>
<proteinExistence type="inferred from homology"/>
<evidence type="ECO:0000259" key="14">
    <source>
        <dbReference type="PROSITE" id="PS51554"/>
    </source>
</evidence>
<feature type="active site" description="Cysteine radical intermediate" evidence="9">
    <location>
        <position position="411"/>
    </location>
</feature>
<gene>
    <name evidence="15" type="ORF">SAMN04487865_100358</name>
</gene>
<dbReference type="RefSeq" id="WP_074838691.1">
    <property type="nucleotide sequence ID" value="NZ_CP047056.1"/>
</dbReference>
<comment type="similarity">
    <text evidence="2 12">Belongs to the glycyl radical enzyme (GRE) family. PFL subfamily.</text>
</comment>
<sequence>MKEQWRGFKGTHWISDVNVRDFIQNNYTPYDGDSSFLAGPTDATNKLWGELQKLQHQERAQGGVLDMETEIVSGITAYGPGYISENSKDLEKVVGLQTDKPLKRAFMPYGGIKMAQEACTTNGYTPNPKFNQIFNEYHKTHNQAVYDAYTPEMRLARKNKILTGLPDTYGRGRIVGDYRRVALYGIDFLIEQKQADLKNCGCGIMVDDVIRQREELADQIKALKAMKVMAQSYGFDISQPASNAREAVQWLYFGYLAAIKTQNGAAMSIGRISTFLDIYINRDIQEGKLTETEAQELIDHLVMKLRMVKFARIPSYQQLFSGDPVWATLEVAGFGIDGRHMVTKSDYRFLHTLENMGPSPEPNLTVLYTSKLPENFRKYAAKISVDTSSIQYENDDVMRVEWGDDYSICCCVSATQTGKEMQFFGARANLAKALLYAMNGGIDVKTRMQVGPKLPKITSEYLDYDEVMANYDIVLEWLASLYVNVLNLIQYMHDKYYYEAAEMALIDTDVRRTFATGIAGFSHVVDSLSAIKYAKVKPVRDADGISIDFEIEGDFPRYGNDDDRADEIAVWLLKNFLTKLKKHHTYRNSEPTTSILTITSNVVYGKATGALPDGRKAGEPLSPGANPSYGAEKSGLLASLNSVAKLPYEYALDGISNTQTIAPDALGHNENERVNNLVNVLDGYFSKGAHHLNVNVFGTEKLLDAMEHPEKPEYANFTIRVSGYAVKFIDLTREQQMDVISRTCHKAM</sequence>
<accession>A0A662Z6M7</accession>
<protein>
    <recommendedName>
        <fullName evidence="12">Formate acetyltransferase</fullName>
        <ecNumber evidence="12">2.3.1.54</ecNumber>
    </recommendedName>
    <alternativeName>
        <fullName evidence="12">Pyruvate formate-lyase</fullName>
    </alternativeName>
</protein>
<dbReference type="InterPro" id="IPR004184">
    <property type="entry name" value="PFL_dom"/>
</dbReference>
<dbReference type="PROSITE" id="PS00850">
    <property type="entry name" value="GLY_RADICAL_1"/>
    <property type="match status" value="1"/>
</dbReference>
<dbReference type="InterPro" id="IPR019777">
    <property type="entry name" value="Form_AcTrfase_GR_CS"/>
</dbReference>
<dbReference type="GO" id="GO:0005829">
    <property type="term" value="C:cytosol"/>
    <property type="evidence" value="ECO:0007669"/>
    <property type="project" value="TreeGrafter"/>
</dbReference>
<feature type="active site" description="S-acetylcysteine intermediate" evidence="9">
    <location>
        <position position="410"/>
    </location>
</feature>
<evidence type="ECO:0000256" key="10">
    <source>
        <dbReference type="PIRSR" id="PIRSR000379-2"/>
    </source>
</evidence>
<dbReference type="OrthoDB" id="9803969at2"/>
<dbReference type="Pfam" id="PF02901">
    <property type="entry name" value="PFL-like"/>
    <property type="match status" value="1"/>
</dbReference>
<evidence type="ECO:0000256" key="6">
    <source>
        <dbReference type="ARBA" id="ARBA00023277"/>
    </source>
</evidence>
<feature type="domain" description="Glycine radical" evidence="13">
    <location>
        <begin position="623"/>
        <end position="748"/>
    </location>
</feature>
<evidence type="ECO:0000256" key="2">
    <source>
        <dbReference type="ARBA" id="ARBA00008375"/>
    </source>
</evidence>
<evidence type="ECO:0000259" key="13">
    <source>
        <dbReference type="PROSITE" id="PS51149"/>
    </source>
</evidence>
<dbReference type="EMBL" id="FOSF01000003">
    <property type="protein sequence ID" value="SFJ82103.1"/>
    <property type="molecule type" value="Genomic_DNA"/>
</dbReference>
<dbReference type="Pfam" id="PF01228">
    <property type="entry name" value="Gly_radical"/>
    <property type="match status" value="1"/>
</dbReference>
<keyword evidence="6 12" id="KW-0119">Carbohydrate metabolism</keyword>
<evidence type="ECO:0000313" key="16">
    <source>
        <dbReference type="Proteomes" id="UP000243374"/>
    </source>
</evidence>
<dbReference type="InterPro" id="IPR005949">
    <property type="entry name" value="Form_AcTrfase"/>
</dbReference>
<evidence type="ECO:0000256" key="5">
    <source>
        <dbReference type="ARBA" id="ARBA00022818"/>
    </source>
</evidence>
<keyword evidence="5 10" id="KW-0556">Organic radical</keyword>
<dbReference type="PANTHER" id="PTHR30191">
    <property type="entry name" value="FORMATE ACETYLTRANSFERASE"/>
    <property type="match status" value="1"/>
</dbReference>
<dbReference type="InterPro" id="IPR001150">
    <property type="entry name" value="Gly_radical"/>
</dbReference>
<dbReference type="PANTHER" id="PTHR30191:SF0">
    <property type="entry name" value="FORMATE ACETYLTRANSFERASE 1"/>
    <property type="match status" value="1"/>
</dbReference>
<dbReference type="Gene3D" id="3.20.70.20">
    <property type="match status" value="1"/>
</dbReference>
<dbReference type="PROSITE" id="PS51554">
    <property type="entry name" value="PFL"/>
    <property type="match status" value="1"/>
</dbReference>
<evidence type="ECO:0000256" key="3">
    <source>
        <dbReference type="ARBA" id="ARBA00022490"/>
    </source>
</evidence>
<keyword evidence="4 12" id="KW-0808">Transferase</keyword>
<evidence type="ECO:0000256" key="8">
    <source>
        <dbReference type="ARBA" id="ARBA00049029"/>
    </source>
</evidence>
<dbReference type="GO" id="GO:0006006">
    <property type="term" value="P:glucose metabolic process"/>
    <property type="evidence" value="ECO:0007669"/>
    <property type="project" value="UniProtKB-UniRule"/>
</dbReference>
<keyword evidence="12" id="KW-0313">Glucose metabolism</keyword>
<reference evidence="15 16" key="1">
    <citation type="submission" date="2016-10" db="EMBL/GenBank/DDBJ databases">
        <authorList>
            <person name="Varghese N."/>
            <person name="Submissions S."/>
        </authorList>
    </citation>
    <scope>NUCLEOTIDE SEQUENCE [LARGE SCALE GENOMIC DNA]</scope>
    <source>
        <strain evidence="15 16">22B</strain>
    </source>
</reference>
<evidence type="ECO:0000256" key="1">
    <source>
        <dbReference type="ARBA" id="ARBA00004496"/>
    </source>
</evidence>
<organism evidence="15 16">
    <name type="scientific">Succinivibrio dextrinosolvens</name>
    <dbReference type="NCBI Taxonomy" id="83771"/>
    <lineage>
        <taxon>Bacteria</taxon>
        <taxon>Pseudomonadati</taxon>
        <taxon>Pseudomonadota</taxon>
        <taxon>Gammaproteobacteria</taxon>
        <taxon>Aeromonadales</taxon>
        <taxon>Succinivibrionaceae</taxon>
        <taxon>Succinivibrio</taxon>
    </lineage>
</organism>
<dbReference type="GO" id="GO:0008861">
    <property type="term" value="F:formate C-acetyltransferase activity"/>
    <property type="evidence" value="ECO:0007669"/>
    <property type="project" value="UniProtKB-UniRule"/>
</dbReference>
<comment type="catalytic activity">
    <reaction evidence="8 12">
        <text>formate + acetyl-CoA = pyruvate + CoA</text>
        <dbReference type="Rhea" id="RHEA:11844"/>
        <dbReference type="ChEBI" id="CHEBI:15361"/>
        <dbReference type="ChEBI" id="CHEBI:15740"/>
        <dbReference type="ChEBI" id="CHEBI:57287"/>
        <dbReference type="ChEBI" id="CHEBI:57288"/>
        <dbReference type="EC" id="2.3.1.54"/>
    </reaction>
</comment>
<dbReference type="UniPathway" id="UPA00920">
    <property type="reaction ID" value="UER00891"/>
</dbReference>
<evidence type="ECO:0000256" key="12">
    <source>
        <dbReference type="RuleBase" id="RU368075"/>
    </source>
</evidence>
<dbReference type="CDD" id="cd01678">
    <property type="entry name" value="PFL1"/>
    <property type="match status" value="1"/>
</dbReference>
<dbReference type="Proteomes" id="UP000243374">
    <property type="component" value="Unassembled WGS sequence"/>
</dbReference>
<evidence type="ECO:0000256" key="7">
    <source>
        <dbReference type="ARBA" id="ARBA00023315"/>
    </source>
</evidence>
<comment type="subunit">
    <text evidence="12">Homodimer.</text>
</comment>
<evidence type="ECO:0000256" key="11">
    <source>
        <dbReference type="PROSITE-ProRule" id="PRU00493"/>
    </source>
</evidence>
<keyword evidence="16" id="KW-1185">Reference proteome</keyword>
<comment type="subcellular location">
    <subcellularLocation>
        <location evidence="1 12">Cytoplasm</location>
    </subcellularLocation>
</comment>
<evidence type="ECO:0000256" key="4">
    <source>
        <dbReference type="ARBA" id="ARBA00022679"/>
    </source>
</evidence>
<keyword evidence="3 12" id="KW-0963">Cytoplasm</keyword>
<dbReference type="PIRSF" id="PIRSF000379">
    <property type="entry name" value="For_Ac_trans_1"/>
    <property type="match status" value="1"/>
</dbReference>
<dbReference type="AlphaFoldDB" id="A0A662Z6M7"/>
<dbReference type="PROSITE" id="PS51149">
    <property type="entry name" value="GLY_RADICAL_2"/>
    <property type="match status" value="1"/>
</dbReference>
<name>A0A662Z6M7_9GAMM</name>